<accession>A0AAI8K8A8</accession>
<keyword evidence="4" id="KW-1185">Reference proteome</keyword>
<evidence type="ECO:0008006" key="5">
    <source>
        <dbReference type="Google" id="ProtNLM"/>
    </source>
</evidence>
<dbReference type="Gene3D" id="2.120.10.30">
    <property type="entry name" value="TolB, C-terminal domain"/>
    <property type="match status" value="1"/>
</dbReference>
<evidence type="ECO:0000256" key="2">
    <source>
        <dbReference type="ARBA" id="ARBA00022525"/>
    </source>
</evidence>
<dbReference type="Proteomes" id="UP000258127">
    <property type="component" value="Chromosome"/>
</dbReference>
<dbReference type="Pfam" id="PF03022">
    <property type="entry name" value="MRJP"/>
    <property type="match status" value="1"/>
</dbReference>
<dbReference type="PANTHER" id="PTHR10009">
    <property type="entry name" value="PROTEIN YELLOW-RELATED"/>
    <property type="match status" value="1"/>
</dbReference>
<proteinExistence type="predicted"/>
<evidence type="ECO:0000256" key="1">
    <source>
        <dbReference type="ARBA" id="ARBA00004613"/>
    </source>
</evidence>
<dbReference type="InterPro" id="IPR017996">
    <property type="entry name" value="MRJP/yellow-related"/>
</dbReference>
<dbReference type="SUPFAM" id="SSF101898">
    <property type="entry name" value="NHL repeat"/>
    <property type="match status" value="1"/>
</dbReference>
<dbReference type="GO" id="GO:0005576">
    <property type="term" value="C:extracellular region"/>
    <property type="evidence" value="ECO:0007669"/>
    <property type="project" value="UniProtKB-SubCell"/>
</dbReference>
<keyword evidence="2" id="KW-0964">Secreted</keyword>
<sequence length="337" mass="37668">MELIEVAQSHDYLWNGAVCAPNGRLFASMPGWTGPTPGVVEIAKDGSWKPYPNNHWNQWQNGVNDPTQAFVDINSVFADDRGSLWVLDAAAPNFAKAIPGAVKLIEIDLSTNEVVRVIRFAPEVAHPGTRLAHIRFAGHYAIMAESKEGSFYVIDLRDNSYRRVLVGHPLMRCLPDDVPTMEGRLIRLLDGRPMYIHNDLLEFGEHKSKLFFMCLFGSRIFEVDVNVLTNPALTDDEIAEKVTVAHVVGPWVAGLCRDKHGNIYMSDAEKNGMTVLRPNGEFQQLVTDDQIVWPIAPSVGPDGYLYFPSTQLNRIPMFSGGPNLVQKPWKIFKIKVS</sequence>
<dbReference type="RefSeq" id="WP_116887484.1">
    <property type="nucleotide sequence ID" value="NZ_CP031641.1"/>
</dbReference>
<gene>
    <name evidence="3" type="ORF">DZC75_02340</name>
</gene>
<name>A0AAI8K8A8_9PSED</name>
<dbReference type="PANTHER" id="PTHR10009:SF18">
    <property type="entry name" value="PROTEIN YELLOW-LIKE PROTEIN"/>
    <property type="match status" value="1"/>
</dbReference>
<organism evidence="3 4">
    <name type="scientific">Pseudomonas parafulva</name>
    <dbReference type="NCBI Taxonomy" id="157782"/>
    <lineage>
        <taxon>Bacteria</taxon>
        <taxon>Pseudomonadati</taxon>
        <taxon>Pseudomonadota</taxon>
        <taxon>Gammaproteobacteria</taxon>
        <taxon>Pseudomonadales</taxon>
        <taxon>Pseudomonadaceae</taxon>
        <taxon>Pseudomonas</taxon>
    </lineage>
</organism>
<protein>
    <recommendedName>
        <fullName evidence="5">Major royal jelly protein</fullName>
    </recommendedName>
</protein>
<dbReference type="InterPro" id="IPR011042">
    <property type="entry name" value="6-blade_b-propeller_TolB-like"/>
</dbReference>
<evidence type="ECO:0000313" key="4">
    <source>
        <dbReference type="Proteomes" id="UP000258127"/>
    </source>
</evidence>
<dbReference type="AlphaFoldDB" id="A0AAI8K8A8"/>
<comment type="subcellular location">
    <subcellularLocation>
        <location evidence="1">Secreted</location>
    </subcellularLocation>
</comment>
<reference evidence="3 4" key="1">
    <citation type="submission" date="2018-08" db="EMBL/GenBank/DDBJ databases">
        <authorList>
            <person name="Lee Y."/>
            <person name="Kakembo D."/>
        </authorList>
    </citation>
    <scope>NUCLEOTIDE SEQUENCE [LARGE SCALE GENOMIC DNA]</scope>
    <source>
        <strain evidence="3 4">JBCS1880</strain>
    </source>
</reference>
<evidence type="ECO:0000313" key="3">
    <source>
        <dbReference type="EMBL" id="AXO86903.1"/>
    </source>
</evidence>
<dbReference type="EMBL" id="CP031641">
    <property type="protein sequence ID" value="AXO86903.1"/>
    <property type="molecule type" value="Genomic_DNA"/>
</dbReference>